<dbReference type="PANTHER" id="PTHR43060">
    <property type="entry name" value="3-HYDROXYISOBUTYRATE DEHYDROGENASE-LIKE 1, MITOCHONDRIAL-RELATED"/>
    <property type="match status" value="1"/>
</dbReference>
<dbReference type="InterPro" id="IPR008927">
    <property type="entry name" value="6-PGluconate_DH-like_C_sf"/>
</dbReference>
<keyword evidence="1" id="KW-0560">Oxidoreductase</keyword>
<dbReference type="PIRSF" id="PIRSF000103">
    <property type="entry name" value="HIBADH"/>
    <property type="match status" value="1"/>
</dbReference>
<dbReference type="Gene3D" id="3.40.50.720">
    <property type="entry name" value="NAD(P)-binding Rossmann-like Domain"/>
    <property type="match status" value="1"/>
</dbReference>
<evidence type="ECO:0000256" key="3">
    <source>
        <dbReference type="PIRSR" id="PIRSR000103-1"/>
    </source>
</evidence>
<evidence type="ECO:0000259" key="5">
    <source>
        <dbReference type="Pfam" id="PF14833"/>
    </source>
</evidence>
<reference evidence="6 7" key="1">
    <citation type="journal article" date="2018" name="Nat. Biotechnol.">
        <title>A standardized bacterial taxonomy based on genome phylogeny substantially revises the tree of life.</title>
        <authorList>
            <person name="Parks D.H."/>
            <person name="Chuvochina M."/>
            <person name="Waite D.W."/>
            <person name="Rinke C."/>
            <person name="Skarshewski A."/>
            <person name="Chaumeil P.A."/>
            <person name="Hugenholtz P."/>
        </authorList>
    </citation>
    <scope>NUCLEOTIDE SEQUENCE [LARGE SCALE GENOMIC DNA]</scope>
    <source>
        <strain evidence="6">UBA10707</strain>
    </source>
</reference>
<dbReference type="InterPro" id="IPR006115">
    <property type="entry name" value="6PGDH_NADP-bd"/>
</dbReference>
<evidence type="ECO:0000259" key="4">
    <source>
        <dbReference type="Pfam" id="PF03446"/>
    </source>
</evidence>
<feature type="domain" description="6-phosphogluconate dehydrogenase NADP-binding" evidence="4">
    <location>
        <begin position="7"/>
        <end position="167"/>
    </location>
</feature>
<feature type="active site" evidence="3">
    <location>
        <position position="176"/>
    </location>
</feature>
<organism evidence="6 7">
    <name type="scientific">Advenella kashmirensis</name>
    <dbReference type="NCBI Taxonomy" id="310575"/>
    <lineage>
        <taxon>Bacteria</taxon>
        <taxon>Pseudomonadati</taxon>
        <taxon>Pseudomonadota</taxon>
        <taxon>Betaproteobacteria</taxon>
        <taxon>Burkholderiales</taxon>
        <taxon>Alcaligenaceae</taxon>
    </lineage>
</organism>
<sequence length="299" mass="32229">MTQEFKKIGCVGVGLMGHGIAANLIAKGFEVTVIAHRNRIPIDDLVARGAREAANMKELVRASDAVVMCLADSTQVESVLLGDNGILAFRRDGLVVIDCSTGDPDTTARLWRACTDENVCLVDAPLGRTPIEAQLGTLNVIVGADDATLLRIKPVLNAFAENIFHAGPVGSAHKLKLLNNFVTLGMTTLVAEAVAICEPLGIDLELFDDLLRSGAADNLIVRRLLGGILKNDYGQLAFTIRNAAKDIGYFNSMINPYVNADMLAPHLLQTLRSVVNEGDGDELLPSLVTVNRRRHKNIR</sequence>
<name>A0A356LDV3_9BURK</name>
<evidence type="ECO:0000256" key="2">
    <source>
        <dbReference type="ARBA" id="ARBA00023027"/>
    </source>
</evidence>
<dbReference type="Pfam" id="PF14833">
    <property type="entry name" value="NAD_binding_11"/>
    <property type="match status" value="1"/>
</dbReference>
<evidence type="ECO:0000313" key="6">
    <source>
        <dbReference type="EMBL" id="HBP28695.1"/>
    </source>
</evidence>
<proteinExistence type="predicted"/>
<gene>
    <name evidence="6" type="ORF">DD666_04695</name>
</gene>
<dbReference type="Gene3D" id="1.10.1040.10">
    <property type="entry name" value="N-(1-d-carboxylethyl)-l-norvaline Dehydrogenase, domain 2"/>
    <property type="match status" value="1"/>
</dbReference>
<accession>A0A356LDV3</accession>
<dbReference type="PANTHER" id="PTHR43060:SF15">
    <property type="entry name" value="3-HYDROXYISOBUTYRATE DEHYDROGENASE-LIKE 1, MITOCHONDRIAL-RELATED"/>
    <property type="match status" value="1"/>
</dbReference>
<dbReference type="SUPFAM" id="SSF51735">
    <property type="entry name" value="NAD(P)-binding Rossmann-fold domains"/>
    <property type="match status" value="1"/>
</dbReference>
<dbReference type="InterPro" id="IPR015815">
    <property type="entry name" value="HIBADH-related"/>
</dbReference>
<keyword evidence="2" id="KW-0520">NAD</keyword>
<dbReference type="EMBL" id="DOEK01000008">
    <property type="protein sequence ID" value="HBP28695.1"/>
    <property type="molecule type" value="Genomic_DNA"/>
</dbReference>
<dbReference type="SUPFAM" id="SSF48179">
    <property type="entry name" value="6-phosphogluconate dehydrogenase C-terminal domain-like"/>
    <property type="match status" value="1"/>
</dbReference>
<dbReference type="InterPro" id="IPR036291">
    <property type="entry name" value="NAD(P)-bd_dom_sf"/>
</dbReference>
<dbReference type="GO" id="GO:0051287">
    <property type="term" value="F:NAD binding"/>
    <property type="evidence" value="ECO:0007669"/>
    <property type="project" value="InterPro"/>
</dbReference>
<dbReference type="AlphaFoldDB" id="A0A356LDV3"/>
<evidence type="ECO:0000256" key="1">
    <source>
        <dbReference type="ARBA" id="ARBA00023002"/>
    </source>
</evidence>
<dbReference type="Proteomes" id="UP000264036">
    <property type="component" value="Unassembled WGS sequence"/>
</dbReference>
<protein>
    <submittedName>
        <fullName evidence="6">NAD(P)-dependent oxidoreductase</fullName>
    </submittedName>
</protein>
<dbReference type="InterPro" id="IPR029154">
    <property type="entry name" value="HIBADH-like_NADP-bd"/>
</dbReference>
<dbReference type="GO" id="GO:0050661">
    <property type="term" value="F:NADP binding"/>
    <property type="evidence" value="ECO:0007669"/>
    <property type="project" value="InterPro"/>
</dbReference>
<comment type="caution">
    <text evidence="6">The sequence shown here is derived from an EMBL/GenBank/DDBJ whole genome shotgun (WGS) entry which is preliminary data.</text>
</comment>
<dbReference type="InterPro" id="IPR013328">
    <property type="entry name" value="6PGD_dom2"/>
</dbReference>
<evidence type="ECO:0000313" key="7">
    <source>
        <dbReference type="Proteomes" id="UP000264036"/>
    </source>
</evidence>
<feature type="domain" description="3-hydroxyisobutyrate dehydrogenase-like NAD-binding" evidence="5">
    <location>
        <begin position="170"/>
        <end position="278"/>
    </location>
</feature>
<dbReference type="GO" id="GO:0016491">
    <property type="term" value="F:oxidoreductase activity"/>
    <property type="evidence" value="ECO:0007669"/>
    <property type="project" value="UniProtKB-KW"/>
</dbReference>
<dbReference type="Pfam" id="PF03446">
    <property type="entry name" value="NAD_binding_2"/>
    <property type="match status" value="1"/>
</dbReference>